<evidence type="ECO:0008006" key="5">
    <source>
        <dbReference type="Google" id="ProtNLM"/>
    </source>
</evidence>
<organism evidence="3 4">
    <name type="scientific">Besnoitia besnoiti</name>
    <name type="common">Apicomplexan protozoan</name>
    <dbReference type="NCBI Taxonomy" id="94643"/>
    <lineage>
        <taxon>Eukaryota</taxon>
        <taxon>Sar</taxon>
        <taxon>Alveolata</taxon>
        <taxon>Apicomplexa</taxon>
        <taxon>Conoidasida</taxon>
        <taxon>Coccidia</taxon>
        <taxon>Eucoccidiorida</taxon>
        <taxon>Eimeriorina</taxon>
        <taxon>Sarcocystidae</taxon>
        <taxon>Besnoitia</taxon>
    </lineage>
</organism>
<name>A0A2A9MIM9_BESBE</name>
<evidence type="ECO:0000256" key="2">
    <source>
        <dbReference type="SAM" id="SignalP"/>
    </source>
</evidence>
<dbReference type="EMBL" id="NWUJ01000002">
    <property type="protein sequence ID" value="PFH37054.1"/>
    <property type="molecule type" value="Genomic_DNA"/>
</dbReference>
<dbReference type="VEuPathDB" id="ToxoDB:BESB_035120"/>
<feature type="compositionally biased region" description="Basic and acidic residues" evidence="1">
    <location>
        <begin position="41"/>
        <end position="52"/>
    </location>
</feature>
<dbReference type="AlphaFoldDB" id="A0A2A9MIM9"/>
<evidence type="ECO:0000313" key="4">
    <source>
        <dbReference type="Proteomes" id="UP000224006"/>
    </source>
</evidence>
<feature type="signal peptide" evidence="2">
    <location>
        <begin position="1"/>
        <end position="30"/>
    </location>
</feature>
<sequence>MPVPGVCGHSRHRLAFLVIQSLVFAAAVLAASPSLPVPAKKHNEEVRTETKTQRQAADVEQPAAAEDKDKEGKPARPRVRSARTTDIRKKMQRYRIIIGLALATWAISFSRPIIQQLVAEYFMDDD</sequence>
<protein>
    <recommendedName>
        <fullName evidence="5">Transmembrane protein</fullName>
    </recommendedName>
</protein>
<accession>A0A2A9MIM9</accession>
<feature type="chain" id="PRO_5012563780" description="Transmembrane protein" evidence="2">
    <location>
        <begin position="31"/>
        <end position="126"/>
    </location>
</feature>
<proteinExistence type="predicted"/>
<evidence type="ECO:0000313" key="3">
    <source>
        <dbReference type="EMBL" id="PFH37054.1"/>
    </source>
</evidence>
<comment type="caution">
    <text evidence="3">The sequence shown here is derived from an EMBL/GenBank/DDBJ whole genome shotgun (WGS) entry which is preliminary data.</text>
</comment>
<dbReference type="RefSeq" id="XP_029221063.1">
    <property type="nucleotide sequence ID" value="XM_029362098.1"/>
</dbReference>
<feature type="region of interest" description="Disordered" evidence="1">
    <location>
        <begin position="38"/>
        <end position="84"/>
    </location>
</feature>
<gene>
    <name evidence="3" type="ORF">BESB_035120</name>
</gene>
<keyword evidence="4" id="KW-1185">Reference proteome</keyword>
<dbReference type="Proteomes" id="UP000224006">
    <property type="component" value="Chromosome II"/>
</dbReference>
<evidence type="ECO:0000256" key="1">
    <source>
        <dbReference type="SAM" id="MobiDB-lite"/>
    </source>
</evidence>
<dbReference type="KEGG" id="bbes:BESB_035120"/>
<keyword evidence="2" id="KW-0732">Signal</keyword>
<reference evidence="3 4" key="1">
    <citation type="submission" date="2017-09" db="EMBL/GenBank/DDBJ databases">
        <title>Genome sequencing of Besnoitia besnoiti strain Bb-Ger1.</title>
        <authorList>
            <person name="Schares G."/>
            <person name="Venepally P."/>
            <person name="Lorenzi H.A."/>
        </authorList>
    </citation>
    <scope>NUCLEOTIDE SEQUENCE [LARGE SCALE GENOMIC DNA]</scope>
    <source>
        <strain evidence="3 4">Bb-Ger1</strain>
    </source>
</reference>
<dbReference type="GeneID" id="40308493"/>
<feature type="compositionally biased region" description="Basic and acidic residues" evidence="1">
    <location>
        <begin position="65"/>
        <end position="74"/>
    </location>
</feature>